<keyword evidence="2" id="KW-1185">Reference proteome</keyword>
<evidence type="ECO:0000313" key="1">
    <source>
        <dbReference type="EnsemblProtists" id="HpaP800887"/>
    </source>
</evidence>
<proteinExistence type="predicted"/>
<dbReference type="Proteomes" id="UP000011713">
    <property type="component" value="Unassembled WGS sequence"/>
</dbReference>
<reference evidence="1" key="2">
    <citation type="submission" date="2015-06" db="UniProtKB">
        <authorList>
            <consortium name="EnsemblProtists"/>
        </authorList>
    </citation>
    <scope>IDENTIFICATION</scope>
    <source>
        <strain evidence="1">Emoy2</strain>
    </source>
</reference>
<dbReference type="HOGENOM" id="CLU_1952982_0_0_1"/>
<name>M4B3N8_HYAAE</name>
<dbReference type="InParanoid" id="M4B3N8"/>
<sequence>MLRQSLFAARQARTKIPCYPFRYMSLSRPSELDLFSPSDEHKAPAGRCLGGFVKAKGLSGAFTGPWKSPVPELLVWYRRILGMGATLAAGFCARGAPRRDDPGPSCLSLLGALDAVCEQRGSQRVGRAV</sequence>
<evidence type="ECO:0000313" key="2">
    <source>
        <dbReference type="Proteomes" id="UP000011713"/>
    </source>
</evidence>
<reference evidence="2" key="1">
    <citation type="journal article" date="2010" name="Science">
        <title>Signatures of adaptation to obligate biotrophy in the Hyaloperonospora arabidopsidis genome.</title>
        <authorList>
            <person name="Baxter L."/>
            <person name="Tripathy S."/>
            <person name="Ishaque N."/>
            <person name="Boot N."/>
            <person name="Cabral A."/>
            <person name="Kemen E."/>
            <person name="Thines M."/>
            <person name="Ah-Fong A."/>
            <person name="Anderson R."/>
            <person name="Badejoko W."/>
            <person name="Bittner-Eddy P."/>
            <person name="Boore J.L."/>
            <person name="Chibucos M.C."/>
            <person name="Coates M."/>
            <person name="Dehal P."/>
            <person name="Delehaunty K."/>
            <person name="Dong S."/>
            <person name="Downton P."/>
            <person name="Dumas B."/>
            <person name="Fabro G."/>
            <person name="Fronick C."/>
            <person name="Fuerstenberg S.I."/>
            <person name="Fulton L."/>
            <person name="Gaulin E."/>
            <person name="Govers F."/>
            <person name="Hughes L."/>
            <person name="Humphray S."/>
            <person name="Jiang R.H."/>
            <person name="Judelson H."/>
            <person name="Kamoun S."/>
            <person name="Kyung K."/>
            <person name="Meijer H."/>
            <person name="Minx P."/>
            <person name="Morris P."/>
            <person name="Nelson J."/>
            <person name="Phuntumart V."/>
            <person name="Qutob D."/>
            <person name="Rehmany A."/>
            <person name="Rougon-Cardoso A."/>
            <person name="Ryden P."/>
            <person name="Torto-Alalibo T."/>
            <person name="Studholme D."/>
            <person name="Wang Y."/>
            <person name="Win J."/>
            <person name="Wood J."/>
            <person name="Clifton S.W."/>
            <person name="Rogers J."/>
            <person name="Van den Ackerveken G."/>
            <person name="Jones J.D."/>
            <person name="McDowell J.M."/>
            <person name="Beynon J."/>
            <person name="Tyler B.M."/>
        </authorList>
    </citation>
    <scope>NUCLEOTIDE SEQUENCE [LARGE SCALE GENOMIC DNA]</scope>
    <source>
        <strain evidence="2">Emoy2</strain>
    </source>
</reference>
<accession>M4B3N8</accession>
<dbReference type="EnsemblProtists" id="HpaT800887">
    <property type="protein sequence ID" value="HpaP800887"/>
    <property type="gene ID" value="HpaG800887"/>
</dbReference>
<dbReference type="AlphaFoldDB" id="M4B3N8"/>
<dbReference type="EMBL" id="JH598179">
    <property type="status" value="NOT_ANNOTATED_CDS"/>
    <property type="molecule type" value="Genomic_DNA"/>
</dbReference>
<organism evidence="1 2">
    <name type="scientific">Hyaloperonospora arabidopsidis (strain Emoy2)</name>
    <name type="common">Downy mildew agent</name>
    <name type="synonym">Peronospora arabidopsidis</name>
    <dbReference type="NCBI Taxonomy" id="559515"/>
    <lineage>
        <taxon>Eukaryota</taxon>
        <taxon>Sar</taxon>
        <taxon>Stramenopiles</taxon>
        <taxon>Oomycota</taxon>
        <taxon>Peronosporomycetes</taxon>
        <taxon>Peronosporales</taxon>
        <taxon>Peronosporaceae</taxon>
        <taxon>Hyaloperonospora</taxon>
    </lineage>
</organism>
<protein>
    <submittedName>
        <fullName evidence="1">Uncharacterized protein</fullName>
    </submittedName>
</protein>
<dbReference type="VEuPathDB" id="FungiDB:HpaG800887"/>